<keyword evidence="1" id="KW-0812">Transmembrane</keyword>
<keyword evidence="1" id="KW-0472">Membrane</keyword>
<dbReference type="STRING" id="1802538.A2382_04815"/>
<organism evidence="2 3">
    <name type="scientific">Candidatus Woesebacteria bacterium RIFOXYB1_FULL_38_16</name>
    <dbReference type="NCBI Taxonomy" id="1802538"/>
    <lineage>
        <taxon>Bacteria</taxon>
        <taxon>Candidatus Woeseibacteriota</taxon>
    </lineage>
</organism>
<proteinExistence type="predicted"/>
<feature type="transmembrane region" description="Helical" evidence="1">
    <location>
        <begin position="79"/>
        <end position="100"/>
    </location>
</feature>
<sequence length="104" mass="13028">MVEVYQYQPTSQDLLKKWKLTVRYMLERRIRFRMLPRPKRRRRRKIMIQKERKMLFESDLKKLKLKERKVRKMIKISRYVAPGISGFRYIIVLMVIMTRIRLVK</sequence>
<accession>A0A1F8CUJ0</accession>
<keyword evidence="1" id="KW-1133">Transmembrane helix</keyword>
<dbReference type="Proteomes" id="UP000178999">
    <property type="component" value="Unassembled WGS sequence"/>
</dbReference>
<reference evidence="2 3" key="1">
    <citation type="journal article" date="2016" name="Nat. Commun.">
        <title>Thousands of microbial genomes shed light on interconnected biogeochemical processes in an aquifer system.</title>
        <authorList>
            <person name="Anantharaman K."/>
            <person name="Brown C.T."/>
            <person name="Hug L.A."/>
            <person name="Sharon I."/>
            <person name="Castelle C.J."/>
            <person name="Probst A.J."/>
            <person name="Thomas B.C."/>
            <person name="Singh A."/>
            <person name="Wilkins M.J."/>
            <person name="Karaoz U."/>
            <person name="Brodie E.L."/>
            <person name="Williams K.H."/>
            <person name="Hubbard S.S."/>
            <person name="Banfield J.F."/>
        </authorList>
    </citation>
    <scope>NUCLEOTIDE SEQUENCE [LARGE SCALE GENOMIC DNA]</scope>
</reference>
<evidence type="ECO:0000313" key="3">
    <source>
        <dbReference type="Proteomes" id="UP000178999"/>
    </source>
</evidence>
<gene>
    <name evidence="2" type="ORF">A2382_04815</name>
</gene>
<dbReference type="AlphaFoldDB" id="A0A1F8CUJ0"/>
<protein>
    <submittedName>
        <fullName evidence="2">Uncharacterized protein</fullName>
    </submittedName>
</protein>
<name>A0A1F8CUJ0_9BACT</name>
<comment type="caution">
    <text evidence="2">The sequence shown here is derived from an EMBL/GenBank/DDBJ whole genome shotgun (WGS) entry which is preliminary data.</text>
</comment>
<evidence type="ECO:0000256" key="1">
    <source>
        <dbReference type="SAM" id="Phobius"/>
    </source>
</evidence>
<evidence type="ECO:0000313" key="2">
    <source>
        <dbReference type="EMBL" id="OGM79980.1"/>
    </source>
</evidence>
<dbReference type="EMBL" id="MGHY01000005">
    <property type="protein sequence ID" value="OGM79980.1"/>
    <property type="molecule type" value="Genomic_DNA"/>
</dbReference>